<dbReference type="AlphaFoldDB" id="A0A397A712"/>
<dbReference type="VEuPathDB" id="FungiDB:H257_13269"/>
<proteinExistence type="predicted"/>
<organism evidence="1 2">
    <name type="scientific">Aphanomyces astaci</name>
    <name type="common">Crayfish plague agent</name>
    <dbReference type="NCBI Taxonomy" id="112090"/>
    <lineage>
        <taxon>Eukaryota</taxon>
        <taxon>Sar</taxon>
        <taxon>Stramenopiles</taxon>
        <taxon>Oomycota</taxon>
        <taxon>Saprolegniomycetes</taxon>
        <taxon>Saprolegniales</taxon>
        <taxon>Verrucalvaceae</taxon>
        <taxon>Aphanomyces</taxon>
    </lineage>
</organism>
<evidence type="ECO:0000313" key="2">
    <source>
        <dbReference type="Proteomes" id="UP000265427"/>
    </source>
</evidence>
<reference evidence="1 2" key="1">
    <citation type="submission" date="2018-08" db="EMBL/GenBank/DDBJ databases">
        <title>Aphanomyces genome sequencing and annotation.</title>
        <authorList>
            <person name="Minardi D."/>
            <person name="Oidtmann B."/>
            <person name="Van Der Giezen M."/>
            <person name="Studholme D.J."/>
        </authorList>
    </citation>
    <scope>NUCLEOTIDE SEQUENCE [LARGE SCALE GENOMIC DNA]</scope>
    <source>
        <strain evidence="1 2">Kv</strain>
    </source>
</reference>
<dbReference type="EMBL" id="QUSZ01007597">
    <property type="protein sequence ID" value="RHY02114.1"/>
    <property type="molecule type" value="Genomic_DNA"/>
</dbReference>
<gene>
    <name evidence="1" type="ORF">DYB36_011845</name>
</gene>
<comment type="caution">
    <text evidence="1">The sequence shown here is derived from an EMBL/GenBank/DDBJ whole genome shotgun (WGS) entry which is preliminary data.</text>
</comment>
<protein>
    <submittedName>
        <fullName evidence="1">Uncharacterized protein</fullName>
    </submittedName>
</protein>
<evidence type="ECO:0000313" key="1">
    <source>
        <dbReference type="EMBL" id="RHY02114.1"/>
    </source>
</evidence>
<name>A0A397A712_APHAT</name>
<dbReference type="Proteomes" id="UP000265427">
    <property type="component" value="Unassembled WGS sequence"/>
</dbReference>
<sequence>MNSGGQSFWPAQFFFPLLNPLQAKLMLHATRPQTRLLKPQTCPSWGEDTGQRHVLDDLLMAHVLHTLARVLEATGKNSPHVVSMGKRFLELLWSQRSHALPSVRRQVGNRFWIYVFVEVIRFEVMLVLPSFVWQEEVDRLNLGPHLVPFLQYHKDMDPDGGCRTAANLLLTTISQG</sequence>
<accession>A0A397A712</accession>